<dbReference type="PROSITE" id="PS51585">
    <property type="entry name" value="SAM_MT_TPMT"/>
    <property type="match status" value="1"/>
</dbReference>
<keyword evidence="1" id="KW-0489">Methyltransferase</keyword>
<dbReference type="AlphaFoldDB" id="A0A3M6USC6"/>
<dbReference type="GO" id="GO:0008119">
    <property type="term" value="F:thiopurine S-methyltransferase activity"/>
    <property type="evidence" value="ECO:0007669"/>
    <property type="project" value="TreeGrafter"/>
</dbReference>
<comment type="caution">
    <text evidence="5">The sequence shown here is derived from an EMBL/GenBank/DDBJ whole genome shotgun (WGS) entry which is preliminary data.</text>
</comment>
<feature type="compositionally biased region" description="Basic and acidic residues" evidence="4">
    <location>
        <begin position="218"/>
        <end position="239"/>
    </location>
</feature>
<evidence type="ECO:0000256" key="2">
    <source>
        <dbReference type="ARBA" id="ARBA00022679"/>
    </source>
</evidence>
<evidence type="ECO:0000313" key="5">
    <source>
        <dbReference type="EMBL" id="RMX56499.1"/>
    </source>
</evidence>
<dbReference type="STRING" id="46731.A0A3M6USC6"/>
<evidence type="ECO:0008006" key="7">
    <source>
        <dbReference type="Google" id="ProtNLM"/>
    </source>
</evidence>
<accession>A0A3M6USC6</accession>
<keyword evidence="6" id="KW-1185">Reference proteome</keyword>
<protein>
    <recommendedName>
        <fullName evidence="7">Thiopurine S-methyltransferase</fullName>
    </recommendedName>
</protein>
<evidence type="ECO:0000256" key="4">
    <source>
        <dbReference type="SAM" id="MobiDB-lite"/>
    </source>
</evidence>
<sequence length="294" mass="33717">MATKAGKKGGKNQQKAPKKPEEPDYLQKVDPILMKNVTELTGGRSNLHIFVPLCGKTPDMRWLAEQGHAITGVEASPRYIKAFFQDSKLEYTVQKKQITAEKKADVYTAKGQNITLYHCDIFNFSLEVAGGKFDAIWDQSAMPVINAMGKTRLKEYTSLMQSLLKPDGRHMVEICKHGSNFVTAKMLKSLVGDQCDVRYIGTRIWKYDEEDDEYDPEDHEHEDHGHGDHEHGDHGHGDHDDEEDVEMFYHLITFKDKGATAGRKRKSERQMEERKEKQPKQTKGKQRQKKRSKK</sequence>
<dbReference type="EMBL" id="RCHS01000838">
    <property type="protein sequence ID" value="RMX56499.1"/>
    <property type="molecule type" value="Genomic_DNA"/>
</dbReference>
<dbReference type="PANTHER" id="PTHR10259:SF11">
    <property type="entry name" value="THIOPURINE S-METHYLTRANSFERASE"/>
    <property type="match status" value="1"/>
</dbReference>
<evidence type="ECO:0000313" key="6">
    <source>
        <dbReference type="Proteomes" id="UP000275408"/>
    </source>
</evidence>
<reference evidence="5 6" key="1">
    <citation type="journal article" date="2018" name="Sci. Rep.">
        <title>Comparative analysis of the Pocillopora damicornis genome highlights role of immune system in coral evolution.</title>
        <authorList>
            <person name="Cunning R."/>
            <person name="Bay R.A."/>
            <person name="Gillette P."/>
            <person name="Baker A.C."/>
            <person name="Traylor-Knowles N."/>
        </authorList>
    </citation>
    <scope>NUCLEOTIDE SEQUENCE [LARGE SCALE GENOMIC DNA]</scope>
    <source>
        <strain evidence="5">RSMAS</strain>
        <tissue evidence="5">Whole animal</tissue>
    </source>
</reference>
<dbReference type="Pfam" id="PF05724">
    <property type="entry name" value="TPMT"/>
    <property type="match status" value="1"/>
</dbReference>
<dbReference type="InterPro" id="IPR008854">
    <property type="entry name" value="TPMT"/>
</dbReference>
<evidence type="ECO:0000256" key="3">
    <source>
        <dbReference type="ARBA" id="ARBA00022691"/>
    </source>
</evidence>
<name>A0A3M6USC6_POCDA</name>
<feature type="compositionally biased region" description="Basic residues" evidence="4">
    <location>
        <begin position="1"/>
        <end position="10"/>
    </location>
</feature>
<dbReference type="InterPro" id="IPR029063">
    <property type="entry name" value="SAM-dependent_MTases_sf"/>
</dbReference>
<feature type="region of interest" description="Disordered" evidence="4">
    <location>
        <begin position="211"/>
        <end position="245"/>
    </location>
</feature>
<dbReference type="GO" id="GO:0032259">
    <property type="term" value="P:methylation"/>
    <property type="evidence" value="ECO:0007669"/>
    <property type="project" value="UniProtKB-KW"/>
</dbReference>
<evidence type="ECO:0000256" key="1">
    <source>
        <dbReference type="ARBA" id="ARBA00022603"/>
    </source>
</evidence>
<dbReference type="PANTHER" id="PTHR10259">
    <property type="entry name" value="THIOPURINE S-METHYLTRANSFERASE"/>
    <property type="match status" value="1"/>
</dbReference>
<proteinExistence type="predicted"/>
<dbReference type="SUPFAM" id="SSF53335">
    <property type="entry name" value="S-adenosyl-L-methionine-dependent methyltransferases"/>
    <property type="match status" value="1"/>
</dbReference>
<keyword evidence="2" id="KW-0808">Transferase</keyword>
<feature type="compositionally biased region" description="Basic residues" evidence="4">
    <location>
        <begin position="280"/>
        <end position="294"/>
    </location>
</feature>
<dbReference type="Gene3D" id="3.40.50.150">
    <property type="entry name" value="Vaccinia Virus protein VP39"/>
    <property type="match status" value="1"/>
</dbReference>
<keyword evidence="3" id="KW-0949">S-adenosyl-L-methionine</keyword>
<dbReference type="OrthoDB" id="276151at2759"/>
<feature type="region of interest" description="Disordered" evidence="4">
    <location>
        <begin position="258"/>
        <end position="294"/>
    </location>
</feature>
<gene>
    <name evidence="5" type="ORF">pdam_00023161</name>
</gene>
<organism evidence="5 6">
    <name type="scientific">Pocillopora damicornis</name>
    <name type="common">Cauliflower coral</name>
    <name type="synonym">Millepora damicornis</name>
    <dbReference type="NCBI Taxonomy" id="46731"/>
    <lineage>
        <taxon>Eukaryota</taxon>
        <taxon>Metazoa</taxon>
        <taxon>Cnidaria</taxon>
        <taxon>Anthozoa</taxon>
        <taxon>Hexacorallia</taxon>
        <taxon>Scleractinia</taxon>
        <taxon>Astrocoeniina</taxon>
        <taxon>Pocilloporidae</taxon>
        <taxon>Pocillopora</taxon>
    </lineage>
</organism>
<feature type="compositionally biased region" description="Basic and acidic residues" evidence="4">
    <location>
        <begin position="268"/>
        <end position="279"/>
    </location>
</feature>
<feature type="region of interest" description="Disordered" evidence="4">
    <location>
        <begin position="1"/>
        <end position="25"/>
    </location>
</feature>
<dbReference type="Proteomes" id="UP000275408">
    <property type="component" value="Unassembled WGS sequence"/>
</dbReference>